<evidence type="ECO:0000313" key="7">
    <source>
        <dbReference type="Proteomes" id="UP001367676"/>
    </source>
</evidence>
<dbReference type="Proteomes" id="UP001367676">
    <property type="component" value="Unassembled WGS sequence"/>
</dbReference>
<dbReference type="InterPro" id="IPR046851">
    <property type="entry name" value="NBCH_WD40"/>
</dbReference>
<feature type="repeat" description="WD" evidence="3">
    <location>
        <begin position="682"/>
        <end position="723"/>
    </location>
</feature>
<dbReference type="FunFam" id="1.10.1540.10:FF:000001">
    <property type="entry name" value="neurobeachin isoform X1"/>
    <property type="match status" value="1"/>
</dbReference>
<dbReference type="PROSITE" id="PS51783">
    <property type="entry name" value="PH_BEACH"/>
    <property type="match status" value="1"/>
</dbReference>
<dbReference type="GO" id="GO:0019901">
    <property type="term" value="F:protein kinase binding"/>
    <property type="evidence" value="ECO:0007669"/>
    <property type="project" value="TreeGrafter"/>
</dbReference>
<keyword evidence="1 3" id="KW-0853">WD repeat</keyword>
<dbReference type="InterPro" id="IPR050865">
    <property type="entry name" value="BEACH_Domain"/>
</dbReference>
<dbReference type="InterPro" id="IPR001680">
    <property type="entry name" value="WD40_rpt"/>
</dbReference>
<evidence type="ECO:0000256" key="3">
    <source>
        <dbReference type="PROSITE-ProRule" id="PRU00221"/>
    </source>
</evidence>
<dbReference type="SUPFAM" id="SSF81837">
    <property type="entry name" value="BEACH domain"/>
    <property type="match status" value="1"/>
</dbReference>
<reference evidence="6 7" key="1">
    <citation type="submission" date="2024-03" db="EMBL/GenBank/DDBJ databases">
        <title>Adaptation during the transition from Ophiocordyceps entomopathogen to insect associate is accompanied by gene loss and intensified selection.</title>
        <authorList>
            <person name="Ward C.M."/>
            <person name="Onetto C.A."/>
            <person name="Borneman A.R."/>
        </authorList>
    </citation>
    <scope>NUCLEOTIDE SEQUENCE [LARGE SCALE GENOMIC DNA]</scope>
    <source>
        <strain evidence="6">AWRI1</strain>
        <tissue evidence="6">Single Adult Female</tissue>
    </source>
</reference>
<evidence type="ECO:0000259" key="4">
    <source>
        <dbReference type="PROSITE" id="PS50197"/>
    </source>
</evidence>
<dbReference type="PROSITE" id="PS00678">
    <property type="entry name" value="WD_REPEATS_1"/>
    <property type="match status" value="1"/>
</dbReference>
<dbReference type="Pfam" id="PF20426">
    <property type="entry name" value="NBCH_WD40"/>
    <property type="match status" value="1"/>
</dbReference>
<feature type="domain" description="BEACH" evidence="4">
    <location>
        <begin position="190"/>
        <end position="482"/>
    </location>
</feature>
<evidence type="ECO:0000259" key="5">
    <source>
        <dbReference type="PROSITE" id="PS51783"/>
    </source>
</evidence>
<gene>
    <name evidence="6" type="ORF">V9T40_001387</name>
</gene>
<dbReference type="InterPro" id="IPR023362">
    <property type="entry name" value="PH-BEACH_dom"/>
</dbReference>
<dbReference type="Pfam" id="PF02138">
    <property type="entry name" value="Beach"/>
    <property type="match status" value="1"/>
</dbReference>
<dbReference type="PROSITE" id="PS50082">
    <property type="entry name" value="WD_REPEATS_2"/>
    <property type="match status" value="2"/>
</dbReference>
<name>A0AAN9TF51_9HEMI</name>
<dbReference type="InterPro" id="IPR000409">
    <property type="entry name" value="BEACH_dom"/>
</dbReference>
<organism evidence="6 7">
    <name type="scientific">Parthenolecanium corni</name>
    <dbReference type="NCBI Taxonomy" id="536013"/>
    <lineage>
        <taxon>Eukaryota</taxon>
        <taxon>Metazoa</taxon>
        <taxon>Ecdysozoa</taxon>
        <taxon>Arthropoda</taxon>
        <taxon>Hexapoda</taxon>
        <taxon>Insecta</taxon>
        <taxon>Pterygota</taxon>
        <taxon>Neoptera</taxon>
        <taxon>Paraneoptera</taxon>
        <taxon>Hemiptera</taxon>
        <taxon>Sternorrhyncha</taxon>
        <taxon>Coccoidea</taxon>
        <taxon>Coccidae</taxon>
        <taxon>Parthenolecanium</taxon>
    </lineage>
</organism>
<dbReference type="Gene3D" id="2.30.29.30">
    <property type="entry name" value="Pleckstrin-homology domain (PH domain)/Phosphotyrosine-binding domain (PTB)"/>
    <property type="match status" value="1"/>
</dbReference>
<sequence length="846" mass="96631">MRLKLIPNLHFESHKDASNLRDNTGWTKMRLSEEITLPLNISQAALRKESDFGNDQSSEMDIIIDKLEESDLETKSEVAHGTEKLLISCECDLVTLMSVIKGKIEITTNNFYFYDLSPVKEDSDRHDFKWPINKLREIYLRRYNLCKTALEFFLTDQTNYFLNFNKEVRSNVFYTIIRLRPPNLLYHSYKSPSDLLKSSDLIQKWVNREITNFDYLMQLNTIAGRTYNDLSQYPVFPWILADYESEELDLTNPNSFRDLSRPIGVVNPENEQEVRNKYNSFEDPCGIIAKFHYGTHYSNSAGVLHYLVRVEPFTTLHIDLQSGRFDVADRQFHSIPQTWKLLMENPNDVKELIPEFFYFPEFLKNINKFDLGVLQGTKEKVDDVILPKWASSPEDFIYKHRKALESEYVSSHLHEWIDLIFGYKQRGPEAIKALNVFYYCSYEGAVDLDAITDPTEREAVEGMINNFGQTPSQLLKEPHPARLSLDKAILRMLEYNMKKPDITLFFDQLAHFQIEITSDRDPVVFVNPPRLSQKAFLMSSPLDPLITVSKNGLIGMHSWSSHDRHSNKGFSVIVDESVNNTKWRRDLSGSFHPSIKLHSKLFVVSFDLKFLFSAGHWDSSIKIYNFQKNKYTSSLFRHTDVVTCLAADSCGWFLISGSKDCTCIIWDINQLHMQLPKPYQILHGHDEAISCVSIATELDMAVSGSQDGTVNVFTIHEGHLVHTLTPEGCVSPISDVNFVTISVQGHIAFSVTDKINHSIHVYSINGVNLGSKYILGQVTGLITINDCVVVTDDAGDLTISRLLGLHPMYNVPLHIPIQTAVATFGNTHLLVPLRDGHLVVIGLPNS</sequence>
<dbReference type="SMART" id="SM00320">
    <property type="entry name" value="WD40"/>
    <property type="match status" value="3"/>
</dbReference>
<dbReference type="SUPFAM" id="SSF50978">
    <property type="entry name" value="WD40 repeat-like"/>
    <property type="match status" value="1"/>
</dbReference>
<feature type="repeat" description="WD" evidence="3">
    <location>
        <begin position="635"/>
        <end position="669"/>
    </location>
</feature>
<keyword evidence="2" id="KW-0677">Repeat</keyword>
<accession>A0AAN9TF51</accession>
<dbReference type="GO" id="GO:0016020">
    <property type="term" value="C:membrane"/>
    <property type="evidence" value="ECO:0007669"/>
    <property type="project" value="TreeGrafter"/>
</dbReference>
<dbReference type="EMBL" id="JBBCAQ010000034">
    <property type="protein sequence ID" value="KAK7580758.1"/>
    <property type="molecule type" value="Genomic_DNA"/>
</dbReference>
<dbReference type="PROSITE" id="PS50197">
    <property type="entry name" value="BEACH"/>
    <property type="match status" value="1"/>
</dbReference>
<proteinExistence type="predicted"/>
<dbReference type="Gene3D" id="1.10.1540.10">
    <property type="entry name" value="BEACH domain"/>
    <property type="match status" value="1"/>
</dbReference>
<dbReference type="SMART" id="SM01026">
    <property type="entry name" value="Beach"/>
    <property type="match status" value="1"/>
</dbReference>
<dbReference type="GO" id="GO:0005829">
    <property type="term" value="C:cytosol"/>
    <property type="evidence" value="ECO:0007669"/>
    <property type="project" value="TreeGrafter"/>
</dbReference>
<comment type="caution">
    <text evidence="6">The sequence shown here is derived from an EMBL/GenBank/DDBJ whole genome shotgun (WGS) entry which is preliminary data.</text>
</comment>
<feature type="domain" description="BEACH-type PH" evidence="5">
    <location>
        <begin position="80"/>
        <end position="177"/>
    </location>
</feature>
<dbReference type="GO" id="GO:0008104">
    <property type="term" value="P:intracellular protein localization"/>
    <property type="evidence" value="ECO:0007669"/>
    <property type="project" value="TreeGrafter"/>
</dbReference>
<evidence type="ECO:0000313" key="6">
    <source>
        <dbReference type="EMBL" id="KAK7580758.1"/>
    </source>
</evidence>
<dbReference type="CDD" id="cd06071">
    <property type="entry name" value="Beach"/>
    <property type="match status" value="1"/>
</dbReference>
<dbReference type="PANTHER" id="PTHR13743">
    <property type="entry name" value="BEIGE/BEACH-RELATED"/>
    <property type="match status" value="1"/>
</dbReference>
<dbReference type="CDD" id="cd01201">
    <property type="entry name" value="PH_BEACH"/>
    <property type="match status" value="1"/>
</dbReference>
<protein>
    <recommendedName>
        <fullName evidence="8">Neurobeachin-like protein 1</fullName>
    </recommendedName>
</protein>
<dbReference type="InterPro" id="IPR019775">
    <property type="entry name" value="WD40_repeat_CS"/>
</dbReference>
<dbReference type="Gene3D" id="2.130.10.10">
    <property type="entry name" value="YVTN repeat-like/Quinoprotein amine dehydrogenase"/>
    <property type="match status" value="1"/>
</dbReference>
<dbReference type="SUPFAM" id="SSF50729">
    <property type="entry name" value="PH domain-like"/>
    <property type="match status" value="1"/>
</dbReference>
<evidence type="ECO:0008006" key="8">
    <source>
        <dbReference type="Google" id="ProtNLM"/>
    </source>
</evidence>
<dbReference type="PANTHER" id="PTHR13743:SF112">
    <property type="entry name" value="BEACH DOMAIN-CONTAINING PROTEIN"/>
    <property type="match status" value="1"/>
</dbReference>
<evidence type="ECO:0000256" key="1">
    <source>
        <dbReference type="ARBA" id="ARBA00022574"/>
    </source>
</evidence>
<dbReference type="AlphaFoldDB" id="A0AAN9TF51"/>
<dbReference type="InterPro" id="IPR036322">
    <property type="entry name" value="WD40_repeat_dom_sf"/>
</dbReference>
<keyword evidence="7" id="KW-1185">Reference proteome</keyword>
<dbReference type="InterPro" id="IPR015943">
    <property type="entry name" value="WD40/YVTN_repeat-like_dom_sf"/>
</dbReference>
<evidence type="ECO:0000256" key="2">
    <source>
        <dbReference type="ARBA" id="ARBA00022737"/>
    </source>
</evidence>
<dbReference type="InterPro" id="IPR036372">
    <property type="entry name" value="BEACH_dom_sf"/>
</dbReference>
<dbReference type="Pfam" id="PF14844">
    <property type="entry name" value="PH_BEACH"/>
    <property type="match status" value="1"/>
</dbReference>
<dbReference type="InterPro" id="IPR011993">
    <property type="entry name" value="PH-like_dom_sf"/>
</dbReference>